<evidence type="ECO:0000256" key="2">
    <source>
        <dbReference type="ARBA" id="ARBA00022525"/>
    </source>
</evidence>
<dbReference type="Pfam" id="PF17210">
    <property type="entry name" value="SdrD_B"/>
    <property type="match status" value="1"/>
</dbReference>
<evidence type="ECO:0000256" key="3">
    <source>
        <dbReference type="ARBA" id="ARBA00022729"/>
    </source>
</evidence>
<accession>A0AB94IDA2</accession>
<protein>
    <recommendedName>
        <fullName evidence="4">SD-repeat containing protein B domain-containing protein</fullName>
    </recommendedName>
</protein>
<dbReference type="SUPFAM" id="SSF117074">
    <property type="entry name" value="Hypothetical protein PA1324"/>
    <property type="match status" value="1"/>
</dbReference>
<proteinExistence type="predicted"/>
<organism evidence="5 6">
    <name type="scientific">Candidatus Schmidhempelia bombi str. Bimp</name>
    <dbReference type="NCBI Taxonomy" id="1387197"/>
    <lineage>
        <taxon>Bacteria</taxon>
        <taxon>Pseudomonadati</taxon>
        <taxon>Pseudomonadota</taxon>
        <taxon>Gammaproteobacteria</taxon>
        <taxon>Orbales</taxon>
        <taxon>Orbaceae</taxon>
        <taxon>Candidatus Schmidhempelia</taxon>
    </lineage>
</organism>
<comment type="caution">
    <text evidence="5">The sequence shown here is derived from an EMBL/GenBank/DDBJ whole genome shotgun (WGS) entry which is preliminary data.</text>
</comment>
<keyword evidence="6" id="KW-1185">Reference proteome</keyword>
<evidence type="ECO:0000313" key="6">
    <source>
        <dbReference type="Proteomes" id="UP000506160"/>
    </source>
</evidence>
<evidence type="ECO:0000313" key="5">
    <source>
        <dbReference type="EMBL" id="TEA27402.1"/>
    </source>
</evidence>
<name>A0AB94IDA2_9GAMM</name>
<comment type="subcellular location">
    <subcellularLocation>
        <location evidence="1">Secreted</location>
    </subcellularLocation>
</comment>
<keyword evidence="3" id="KW-0732">Signal</keyword>
<dbReference type="InterPro" id="IPR033764">
    <property type="entry name" value="Sdr_B"/>
</dbReference>
<evidence type="ECO:0000259" key="4">
    <source>
        <dbReference type="Pfam" id="PF17210"/>
    </source>
</evidence>
<dbReference type="GO" id="GO:0005576">
    <property type="term" value="C:extracellular region"/>
    <property type="evidence" value="ECO:0007669"/>
    <property type="project" value="UniProtKB-SubCell"/>
</dbReference>
<evidence type="ECO:0000256" key="1">
    <source>
        <dbReference type="ARBA" id="ARBA00004613"/>
    </source>
</evidence>
<dbReference type="Proteomes" id="UP000506160">
    <property type="component" value="Unassembled WGS sequence"/>
</dbReference>
<dbReference type="InterPro" id="IPR013783">
    <property type="entry name" value="Ig-like_fold"/>
</dbReference>
<feature type="domain" description="SD-repeat containing protein B" evidence="4">
    <location>
        <begin position="53"/>
        <end position="100"/>
    </location>
</feature>
<dbReference type="AlphaFoldDB" id="A0AB94IDA2"/>
<reference evidence="5 6" key="1">
    <citation type="journal article" date="2014" name="Appl. Environ. Microbiol.">
        <title>Genomic features of a bumble bee symbiont reflect its host environment.</title>
        <authorList>
            <person name="Martinson V.G."/>
            <person name="Magoc T."/>
            <person name="Koch H."/>
            <person name="Salzberg S.L."/>
            <person name="Moran N.A."/>
        </authorList>
    </citation>
    <scope>NUCLEOTIDE SEQUENCE [LARGE SCALE GENOMIC DNA]</scope>
    <source>
        <strain evidence="5 6">Bimp</strain>
    </source>
</reference>
<dbReference type="Gene3D" id="2.60.40.10">
    <property type="entry name" value="Immunoglobulins"/>
    <property type="match status" value="1"/>
</dbReference>
<dbReference type="EMBL" id="AWGA01000041">
    <property type="protein sequence ID" value="TEA27402.1"/>
    <property type="molecule type" value="Genomic_DNA"/>
</dbReference>
<keyword evidence="2" id="KW-0964">Secreted</keyword>
<gene>
    <name evidence="5" type="ORF">O970_03790</name>
</gene>
<sequence>MMFKYMISIINRVLMVLLLTFGLSTLAFAEGYSRKSDKLTDMPVFSESLIFGTVFLDKNGNGIQDGDEVGIAGVSLVTMTGDVVVTDSYGRYSLTGAKTANITHSGNFVIKLDSSSLPHGFKVERHATAVVRLTTSMPRQIDFPIIKE</sequence>